<comment type="caution">
    <text evidence="5">The sequence shown here is derived from an EMBL/GenBank/DDBJ whole genome shotgun (WGS) entry which is preliminary data.</text>
</comment>
<protein>
    <submittedName>
        <fullName evidence="5">Restriction endonuclease subunit S</fullName>
    </submittedName>
</protein>
<dbReference type="GO" id="GO:0009307">
    <property type="term" value="P:DNA restriction-modification system"/>
    <property type="evidence" value="ECO:0007669"/>
    <property type="project" value="UniProtKB-KW"/>
</dbReference>
<accession>A0A412YUJ5</accession>
<dbReference type="SUPFAM" id="SSF116734">
    <property type="entry name" value="DNA methylase specificity domain"/>
    <property type="match status" value="2"/>
</dbReference>
<evidence type="ECO:0000256" key="3">
    <source>
        <dbReference type="ARBA" id="ARBA00023125"/>
    </source>
</evidence>
<keyword evidence="2" id="KW-0680">Restriction system</keyword>
<dbReference type="CDD" id="cd17246">
    <property type="entry name" value="RMtype1_S_SonII-TRD2-CR2_like"/>
    <property type="match status" value="1"/>
</dbReference>
<evidence type="ECO:0000256" key="2">
    <source>
        <dbReference type="ARBA" id="ARBA00022747"/>
    </source>
</evidence>
<dbReference type="PANTHER" id="PTHR30408">
    <property type="entry name" value="TYPE-1 RESTRICTION ENZYME ECOKI SPECIFICITY PROTEIN"/>
    <property type="match status" value="1"/>
</dbReference>
<dbReference type="CDD" id="cd17260">
    <property type="entry name" value="RMtype1_S_EcoEI-TRD1-CR1_like"/>
    <property type="match status" value="1"/>
</dbReference>
<dbReference type="RefSeq" id="WP_118019640.1">
    <property type="nucleotide sequence ID" value="NZ_JAQEBA010000011.1"/>
</dbReference>
<sequence length="389" mass="43956">METKKLSELCLSITDCPHSTPKWTTTGKLVIRNQNIKNGKIDLSNPSYTDEQNYNLRCKRAKPVAGDLIITREAPMGEVCIVPQNLECCLGQRMVLLKVNEDICSNLFLLYSLMSRPVQHQILWSEGTGTTVSNLRIPHLENLDIPYIPLSQQYVIADALSSLDNKIELNNRINKNLEAQAQAIFNEWFFRKDTQNNWGVLGDIADINPSRKLSKGTVARYIEMSNLASTTAFPLGWEEKPYSGGVKFQNGDTLLARITPCLENGKGAYINFLQEGEIAFGSTEYIVITGKKGYCNEFFYFLIRYLDFQLYASKSMTGSSGRQRVSADSIASYKMPIPSFELCEKFHEIVEQVMTSNCNRSLENRTLSKLRDTLLPKLMSGEIQIPQEV</sequence>
<reference evidence="5 6" key="1">
    <citation type="submission" date="2018-08" db="EMBL/GenBank/DDBJ databases">
        <title>A genome reference for cultivated species of the human gut microbiota.</title>
        <authorList>
            <person name="Zou Y."/>
            <person name="Xue W."/>
            <person name="Luo G."/>
        </authorList>
    </citation>
    <scope>NUCLEOTIDE SEQUENCE [LARGE SCALE GENOMIC DNA]</scope>
    <source>
        <strain evidence="5 6">AF14-18</strain>
    </source>
</reference>
<dbReference type="Gene3D" id="3.90.220.20">
    <property type="entry name" value="DNA methylase specificity domains"/>
    <property type="match status" value="2"/>
</dbReference>
<keyword evidence="3" id="KW-0238">DNA-binding</keyword>
<evidence type="ECO:0000313" key="6">
    <source>
        <dbReference type="Proteomes" id="UP000284543"/>
    </source>
</evidence>
<organism evidence="5 6">
    <name type="scientific">Enterocloster bolteae</name>
    <dbReference type="NCBI Taxonomy" id="208479"/>
    <lineage>
        <taxon>Bacteria</taxon>
        <taxon>Bacillati</taxon>
        <taxon>Bacillota</taxon>
        <taxon>Clostridia</taxon>
        <taxon>Lachnospirales</taxon>
        <taxon>Lachnospiraceae</taxon>
        <taxon>Enterocloster</taxon>
    </lineage>
</organism>
<dbReference type="Proteomes" id="UP000284543">
    <property type="component" value="Unassembled WGS sequence"/>
</dbReference>
<feature type="domain" description="Type I restriction modification DNA specificity" evidence="4">
    <location>
        <begin position="201"/>
        <end position="352"/>
    </location>
</feature>
<dbReference type="InterPro" id="IPR000055">
    <property type="entry name" value="Restrct_endonuc_typeI_TRD"/>
</dbReference>
<evidence type="ECO:0000259" key="4">
    <source>
        <dbReference type="Pfam" id="PF01420"/>
    </source>
</evidence>
<gene>
    <name evidence="5" type="ORF">DWW02_27755</name>
</gene>
<comment type="similarity">
    <text evidence="1">Belongs to the type-I restriction system S methylase family.</text>
</comment>
<evidence type="ECO:0000313" key="5">
    <source>
        <dbReference type="EMBL" id="RGV69977.1"/>
    </source>
</evidence>
<evidence type="ECO:0000256" key="1">
    <source>
        <dbReference type="ARBA" id="ARBA00010923"/>
    </source>
</evidence>
<dbReference type="AlphaFoldDB" id="A0A412YUJ5"/>
<keyword evidence="5" id="KW-0255">Endonuclease</keyword>
<dbReference type="GO" id="GO:0004519">
    <property type="term" value="F:endonuclease activity"/>
    <property type="evidence" value="ECO:0007669"/>
    <property type="project" value="UniProtKB-KW"/>
</dbReference>
<proteinExistence type="inferred from homology"/>
<dbReference type="InterPro" id="IPR044946">
    <property type="entry name" value="Restrct_endonuc_typeI_TRD_sf"/>
</dbReference>
<keyword evidence="5" id="KW-0378">Hydrolase</keyword>
<dbReference type="EMBL" id="QRZM01000022">
    <property type="protein sequence ID" value="RGV69977.1"/>
    <property type="molecule type" value="Genomic_DNA"/>
</dbReference>
<dbReference type="GO" id="GO:0003677">
    <property type="term" value="F:DNA binding"/>
    <property type="evidence" value="ECO:0007669"/>
    <property type="project" value="UniProtKB-KW"/>
</dbReference>
<dbReference type="InterPro" id="IPR052021">
    <property type="entry name" value="Type-I_RS_S_subunit"/>
</dbReference>
<dbReference type="PANTHER" id="PTHR30408:SF13">
    <property type="entry name" value="TYPE I RESTRICTION ENZYME HINDI SPECIFICITY SUBUNIT"/>
    <property type="match status" value="1"/>
</dbReference>
<feature type="domain" description="Type I restriction modification DNA specificity" evidence="4">
    <location>
        <begin position="26"/>
        <end position="178"/>
    </location>
</feature>
<keyword evidence="5" id="KW-0540">Nuclease</keyword>
<dbReference type="Pfam" id="PF01420">
    <property type="entry name" value="Methylase_S"/>
    <property type="match status" value="2"/>
</dbReference>
<name>A0A412YUJ5_9FIRM</name>